<accession>A0A3P4AQL5</accession>
<dbReference type="EMBL" id="LR027517">
    <property type="protein sequence ID" value="VCU53432.1"/>
    <property type="molecule type" value="Genomic_DNA"/>
</dbReference>
<proteinExistence type="predicted"/>
<reference evidence="1 2" key="1">
    <citation type="submission" date="2018-10" db="EMBL/GenBank/DDBJ databases">
        <authorList>
            <person name="Peiro R."/>
            <person name="Begona"/>
            <person name="Cbmso G."/>
            <person name="Lopez M."/>
            <person name="Gonzalez S."/>
            <person name="Sacristan E."/>
            <person name="Castillo E."/>
        </authorList>
    </citation>
    <scope>NUCLEOTIDE SEQUENCE [LARGE SCALE GENOMIC DNA]</scope>
    <source>
        <strain evidence="1">TTHNAR1</strain>
    </source>
</reference>
<dbReference type="Proteomes" id="UP000279841">
    <property type="component" value="Chromosome"/>
</dbReference>
<evidence type="ECO:0000313" key="1">
    <source>
        <dbReference type="EMBL" id="VCU53432.1"/>
    </source>
</evidence>
<gene>
    <name evidence="1" type="ORF">TTHN1_01206</name>
</gene>
<sequence>MEAVLLINSDIYTALADVKRPCKLLQKAYAKALVAP</sequence>
<protein>
    <submittedName>
        <fullName evidence="1">Uncharacterized protein</fullName>
    </submittedName>
</protein>
<evidence type="ECO:0000313" key="2">
    <source>
        <dbReference type="Proteomes" id="UP000279841"/>
    </source>
</evidence>
<name>A0A3P4AQL5_THETH</name>
<dbReference type="AlphaFoldDB" id="A0A3P4AQL5"/>
<organism evidence="1 2">
    <name type="scientific">Thermus thermophilus</name>
    <dbReference type="NCBI Taxonomy" id="274"/>
    <lineage>
        <taxon>Bacteria</taxon>
        <taxon>Thermotogati</taxon>
        <taxon>Deinococcota</taxon>
        <taxon>Deinococci</taxon>
        <taxon>Thermales</taxon>
        <taxon>Thermaceae</taxon>
        <taxon>Thermus</taxon>
    </lineage>
</organism>